<comment type="cofactor">
    <cofactor evidence="1">
        <name>L-ascorbate</name>
        <dbReference type="ChEBI" id="CHEBI:38290"/>
    </cofactor>
</comment>
<evidence type="ECO:0000313" key="8">
    <source>
        <dbReference type="EMBL" id="CAE8714631.1"/>
    </source>
</evidence>
<dbReference type="Gene3D" id="2.30.30.140">
    <property type="match status" value="1"/>
</dbReference>
<name>A0A813KWS7_POLGL</name>
<evidence type="ECO:0000259" key="6">
    <source>
        <dbReference type="SMART" id="SM00702"/>
    </source>
</evidence>
<feature type="domain" description="Prolyl 4-hydroxylase alpha subunit" evidence="6">
    <location>
        <begin position="99"/>
        <end position="334"/>
    </location>
</feature>
<gene>
    <name evidence="7" type="ORF">PGLA1383_LOCUS27783</name>
    <name evidence="8" type="ORF">PGLA2088_LOCUS38107</name>
</gene>
<dbReference type="SMART" id="SM00702">
    <property type="entry name" value="P4Hc"/>
    <property type="match status" value="1"/>
</dbReference>
<dbReference type="Proteomes" id="UP000626109">
    <property type="component" value="Unassembled WGS sequence"/>
</dbReference>
<evidence type="ECO:0000313" key="10">
    <source>
        <dbReference type="Proteomes" id="UP000654075"/>
    </source>
</evidence>
<evidence type="ECO:0000256" key="4">
    <source>
        <dbReference type="ARBA" id="ARBA00023002"/>
    </source>
</evidence>
<comment type="caution">
    <text evidence="8">The sequence shown here is derived from an EMBL/GenBank/DDBJ whole genome shotgun (WGS) entry which is preliminary data.</text>
</comment>
<dbReference type="OrthoDB" id="407973at2759"/>
<keyword evidence="3" id="KW-0223">Dioxygenase</keyword>
<dbReference type="InterPro" id="IPR044862">
    <property type="entry name" value="Pro_4_hyd_alph_FE2OG_OXY"/>
</dbReference>
<organism evidence="8 9">
    <name type="scientific">Polarella glacialis</name>
    <name type="common">Dinoflagellate</name>
    <dbReference type="NCBI Taxonomy" id="89957"/>
    <lineage>
        <taxon>Eukaryota</taxon>
        <taxon>Sar</taxon>
        <taxon>Alveolata</taxon>
        <taxon>Dinophyceae</taxon>
        <taxon>Suessiales</taxon>
        <taxon>Suessiaceae</taxon>
        <taxon>Polarella</taxon>
    </lineage>
</organism>
<dbReference type="PANTHER" id="PTHR10869:SF229">
    <property type="entry name" value="PROLYL 4-HYDROXYLASE ALPHA SUBUNIT DOMAIN-CONTAINING PROTEIN"/>
    <property type="match status" value="1"/>
</dbReference>
<dbReference type="GO" id="GO:0004656">
    <property type="term" value="F:procollagen-proline 4-dioxygenase activity"/>
    <property type="evidence" value="ECO:0007669"/>
    <property type="project" value="TreeGrafter"/>
</dbReference>
<dbReference type="Gene3D" id="2.60.120.620">
    <property type="entry name" value="q2cbj1_9rhob like domain"/>
    <property type="match status" value="1"/>
</dbReference>
<dbReference type="EMBL" id="CAJNNW010032660">
    <property type="protein sequence ID" value="CAE8714631.1"/>
    <property type="molecule type" value="Genomic_DNA"/>
</dbReference>
<evidence type="ECO:0000256" key="3">
    <source>
        <dbReference type="ARBA" id="ARBA00022964"/>
    </source>
</evidence>
<dbReference type="EMBL" id="CAJNNV010024472">
    <property type="protein sequence ID" value="CAE8609956.1"/>
    <property type="molecule type" value="Genomic_DNA"/>
</dbReference>
<reference evidence="8" key="1">
    <citation type="submission" date="2021-02" db="EMBL/GenBank/DDBJ databases">
        <authorList>
            <person name="Dougan E. K."/>
            <person name="Rhodes N."/>
            <person name="Thang M."/>
            <person name="Chan C."/>
        </authorList>
    </citation>
    <scope>NUCLEOTIDE SEQUENCE</scope>
</reference>
<dbReference type="PANTHER" id="PTHR10869">
    <property type="entry name" value="PROLYL 4-HYDROXYLASE ALPHA SUBUNIT"/>
    <property type="match status" value="1"/>
</dbReference>
<accession>A0A813KWS7</accession>
<keyword evidence="2" id="KW-0479">Metal-binding</keyword>
<dbReference type="GO" id="GO:0005783">
    <property type="term" value="C:endoplasmic reticulum"/>
    <property type="evidence" value="ECO:0007669"/>
    <property type="project" value="TreeGrafter"/>
</dbReference>
<keyword evidence="4" id="KW-0560">Oxidoreductase</keyword>
<evidence type="ECO:0000256" key="1">
    <source>
        <dbReference type="ARBA" id="ARBA00001961"/>
    </source>
</evidence>
<keyword evidence="10" id="KW-1185">Reference proteome</keyword>
<sequence>MSHGEPLDPAIPSLCLGTSLCRRQDRSVFVQQPSPKRAKIAAVNTYCDDECDSDDAAARSLYDRLLQYTDIPLSEYRPDSHHLAANMHYPGLRAIHKDPWIFVVSNLLTRYECQQLIIKASMHMTESARDAGRGATHRNSRDCRIARGETMALQSKYSALLNVPIENLEAVKVTRYDHGQLFTNHVDPIADTAAFENRVATLFVYLNTVDNGGETRFLSLPSQRQLEYTVGEKVCCLLNGEGDYPGQITQLNADGTVDVEFDDGDFQPGTPRSELRAYETLSVKPLQGMGVLFFPAFLPSSPFARQFVKQLDRYLVHESCPAIDQKFIHQQWVWPNRAQSHFEGLVTNGVCL</sequence>
<evidence type="ECO:0000256" key="5">
    <source>
        <dbReference type="ARBA" id="ARBA00023004"/>
    </source>
</evidence>
<dbReference type="GO" id="GO:0031418">
    <property type="term" value="F:L-ascorbic acid binding"/>
    <property type="evidence" value="ECO:0007669"/>
    <property type="project" value="InterPro"/>
</dbReference>
<dbReference type="Proteomes" id="UP000654075">
    <property type="component" value="Unassembled WGS sequence"/>
</dbReference>
<dbReference type="GO" id="GO:0005506">
    <property type="term" value="F:iron ion binding"/>
    <property type="evidence" value="ECO:0007669"/>
    <property type="project" value="InterPro"/>
</dbReference>
<dbReference type="InterPro" id="IPR006620">
    <property type="entry name" value="Pro_4_hyd_alph"/>
</dbReference>
<evidence type="ECO:0000313" key="9">
    <source>
        <dbReference type="Proteomes" id="UP000626109"/>
    </source>
</evidence>
<dbReference type="AlphaFoldDB" id="A0A813KWS7"/>
<dbReference type="OMA" id="DRYLVHE"/>
<evidence type="ECO:0000256" key="2">
    <source>
        <dbReference type="ARBA" id="ARBA00022723"/>
    </source>
</evidence>
<dbReference type="InterPro" id="IPR045054">
    <property type="entry name" value="P4HA-like"/>
</dbReference>
<protein>
    <recommendedName>
        <fullName evidence="6">Prolyl 4-hydroxylase alpha subunit domain-containing protein</fullName>
    </recommendedName>
</protein>
<proteinExistence type="predicted"/>
<evidence type="ECO:0000313" key="7">
    <source>
        <dbReference type="EMBL" id="CAE8609956.1"/>
    </source>
</evidence>
<keyword evidence="5" id="KW-0408">Iron</keyword>
<dbReference type="Pfam" id="PF13640">
    <property type="entry name" value="2OG-FeII_Oxy_3"/>
    <property type="match status" value="1"/>
</dbReference>